<keyword evidence="1" id="KW-0805">Transcription regulation</keyword>
<dbReference type="EMBL" id="JAFEUP010000003">
    <property type="protein sequence ID" value="MBM7061301.1"/>
    <property type="molecule type" value="Genomic_DNA"/>
</dbReference>
<evidence type="ECO:0000256" key="3">
    <source>
        <dbReference type="ARBA" id="ARBA00023163"/>
    </source>
</evidence>
<keyword evidence="3" id="KW-0804">Transcription</keyword>
<dbReference type="InterPro" id="IPR027417">
    <property type="entry name" value="P-loop_NTPase"/>
</dbReference>
<dbReference type="InterPro" id="IPR036388">
    <property type="entry name" value="WH-like_DNA-bd_sf"/>
</dbReference>
<dbReference type="PROSITE" id="PS50043">
    <property type="entry name" value="HTH_LUXR_2"/>
    <property type="match status" value="1"/>
</dbReference>
<evidence type="ECO:0000256" key="2">
    <source>
        <dbReference type="ARBA" id="ARBA00023125"/>
    </source>
</evidence>
<dbReference type="Proteomes" id="UP000717995">
    <property type="component" value="Unassembled WGS sequence"/>
</dbReference>
<gene>
    <name evidence="5" type="ORF">JQX08_11350</name>
</gene>
<dbReference type="InterPro" id="IPR041617">
    <property type="entry name" value="TPR_MalT"/>
</dbReference>
<dbReference type="Gene3D" id="1.25.40.10">
    <property type="entry name" value="Tetratricopeptide repeat domain"/>
    <property type="match status" value="1"/>
</dbReference>
<evidence type="ECO:0000313" key="5">
    <source>
        <dbReference type="EMBL" id="MBM7061301.1"/>
    </source>
</evidence>
<name>A0ABS2IDX9_9GAMM</name>
<keyword evidence="6" id="KW-1185">Reference proteome</keyword>
<dbReference type="Gene3D" id="1.10.10.10">
    <property type="entry name" value="Winged helix-like DNA-binding domain superfamily/Winged helix DNA-binding domain"/>
    <property type="match status" value="1"/>
</dbReference>
<dbReference type="CDD" id="cd06170">
    <property type="entry name" value="LuxR_C_like"/>
    <property type="match status" value="1"/>
</dbReference>
<dbReference type="Pfam" id="PF00196">
    <property type="entry name" value="GerE"/>
    <property type="match status" value="1"/>
</dbReference>
<protein>
    <submittedName>
        <fullName evidence="5">ATP-dependent transcriptional regulator</fullName>
    </submittedName>
</protein>
<dbReference type="InterPro" id="IPR000792">
    <property type="entry name" value="Tscrpt_reg_LuxR_C"/>
</dbReference>
<dbReference type="PANTHER" id="PTHR44688:SF25">
    <property type="entry name" value="HTH LUXR-TYPE DOMAIN-CONTAINING PROTEIN"/>
    <property type="match status" value="1"/>
</dbReference>
<dbReference type="Pfam" id="PF17874">
    <property type="entry name" value="TPR_MalT"/>
    <property type="match status" value="1"/>
</dbReference>
<dbReference type="PRINTS" id="PR00038">
    <property type="entry name" value="HTHLUXR"/>
</dbReference>
<dbReference type="Gene3D" id="3.40.50.300">
    <property type="entry name" value="P-loop containing nucleotide triphosphate hydrolases"/>
    <property type="match status" value="1"/>
</dbReference>
<feature type="domain" description="HTH luxR-type" evidence="4">
    <location>
        <begin position="765"/>
        <end position="830"/>
    </location>
</feature>
<dbReference type="InterPro" id="IPR011990">
    <property type="entry name" value="TPR-like_helical_dom_sf"/>
</dbReference>
<comment type="caution">
    <text evidence="5">The sequence shown here is derived from an EMBL/GenBank/DDBJ whole genome shotgun (WGS) entry which is preliminary data.</text>
</comment>
<dbReference type="SUPFAM" id="SSF52540">
    <property type="entry name" value="P-loop containing nucleoside triphosphate hydrolases"/>
    <property type="match status" value="1"/>
</dbReference>
<sequence length="833" mass="93080">MQGLGFKLALVRGNATCIPPLPVAHLSRPRLLHALQQGAPRLRLLCGTAGFGKSVLASEYLSQLAPGERVVWIAVAGQRLTLDELSRKVAAELDLEHPMDGASAALLSHFESRKEPLWLVFDDLPNELSAETNAWFDRLLALPSSPLQLLVTCRQRPRWNLPRLMLRGELMELDCGQLSFTHDEFEALLGLLAQHLETTAREQLWQQTQGWCAGIRLLLPADHVATPLLWLREYLEHEVLARLGDAEREMLFGLAHLPRASAELCAQLWDELDGSRLFKRLVRQHLFLVPVDRQGRWYRLLPAVACALQDHLSAAQVNRLRLRSCQLLSRSGHLNEAIDQALGAEQPEVAANYMEQLQRTWLLSDRHLTQLLGWRERVPPQLLESTPRLVNLCARALLFSGRLEEAQACLQRLAHFLPQPEPLRNTRLLATWQALEGAREGLLGNAQAARRHCLAALSQFALHDWLAMLLCYSTLARIAMAGGELAQAEQYLLDALELTRRHGFQDGEILINIDRFRLMILQGELRLAETLVEEDVQRLELASCGQQNPLLGRLLFLRSELRQLSGAFADSEADARTGLRHVQNCSAPFILHGYLLLSELAVQRGEKEQALLHLHEGERRMHWGKIDSACYQYAITWQRMRVLAGQGLWAELLPIAKALEEELRGWPQHLPALAMPSLLQRNQLLLARAELALGERSTARRRLTALLEQCQQLQFELLAGEVQQLLAQLGGRLAPRGAADPSALLAVERAAADEAAPAPPAVAKGGYYQDDLTPRELSVLKLLAEGLSNQEVGDSLFISVNTVKSHAKNINTKLGTTRRTQAIMHAKSMGLLG</sequence>
<evidence type="ECO:0000256" key="1">
    <source>
        <dbReference type="ARBA" id="ARBA00023015"/>
    </source>
</evidence>
<dbReference type="SMART" id="SM00421">
    <property type="entry name" value="HTH_LUXR"/>
    <property type="match status" value="1"/>
</dbReference>
<evidence type="ECO:0000259" key="4">
    <source>
        <dbReference type="PROSITE" id="PS50043"/>
    </source>
</evidence>
<dbReference type="Pfam" id="PF25873">
    <property type="entry name" value="WHD_MalT"/>
    <property type="match status" value="1"/>
</dbReference>
<dbReference type="RefSeq" id="WP_205348490.1">
    <property type="nucleotide sequence ID" value="NZ_JAFEUP010000003.1"/>
</dbReference>
<dbReference type="SUPFAM" id="SSF46894">
    <property type="entry name" value="C-terminal effector domain of the bipartite response regulators"/>
    <property type="match status" value="1"/>
</dbReference>
<keyword evidence="2" id="KW-0238">DNA-binding</keyword>
<proteinExistence type="predicted"/>
<evidence type="ECO:0000313" key="6">
    <source>
        <dbReference type="Proteomes" id="UP000717995"/>
    </source>
</evidence>
<reference evidence="5 6" key="1">
    <citation type="submission" date="2021-02" db="EMBL/GenBank/DDBJ databases">
        <authorList>
            <person name="Lee D.-H."/>
        </authorList>
    </citation>
    <scope>NUCLEOTIDE SEQUENCE [LARGE SCALE GENOMIC DNA]</scope>
    <source>
        <strain evidence="5 6">UL073</strain>
    </source>
</reference>
<dbReference type="PANTHER" id="PTHR44688">
    <property type="entry name" value="DNA-BINDING TRANSCRIPTIONAL ACTIVATOR DEVR_DOSR"/>
    <property type="match status" value="1"/>
</dbReference>
<accession>A0ABS2IDX9</accession>
<dbReference type="PROSITE" id="PS00622">
    <property type="entry name" value="HTH_LUXR_1"/>
    <property type="match status" value="1"/>
</dbReference>
<dbReference type="InterPro" id="IPR016032">
    <property type="entry name" value="Sig_transdc_resp-reg_C-effctor"/>
</dbReference>
<dbReference type="InterPro" id="IPR059106">
    <property type="entry name" value="WHD_MalT"/>
</dbReference>
<organism evidence="5 6">
    <name type="scientific">Zestomonas insulae</name>
    <dbReference type="NCBI Taxonomy" id="2809017"/>
    <lineage>
        <taxon>Bacteria</taxon>
        <taxon>Pseudomonadati</taxon>
        <taxon>Pseudomonadota</taxon>
        <taxon>Gammaproteobacteria</taxon>
        <taxon>Pseudomonadales</taxon>
        <taxon>Pseudomonadaceae</taxon>
        <taxon>Zestomonas</taxon>
    </lineage>
</organism>
<dbReference type="SUPFAM" id="SSF48452">
    <property type="entry name" value="TPR-like"/>
    <property type="match status" value="1"/>
</dbReference>